<sequence>MTVVFLIAGLAAFLAAIRLMRAAAVGQEIVRTAQDALAVMADPDLSEDAKEAAVRRASIRLGGRFFVIAGIGIAALAVAGVVVWSGAAAGLYSLEGALHVGTGWPFILVSSASAVAAWIFLDRRARVAGGSDEDGSEVPYGPLDKALHNLAFAAPARQRRLAKVESQLYRRSIDPARAARPVFVTSLPRAGTTILLQMLARCPELASATYRHMPFTLAPLLWGGFSSAFRKSSELTERAHGDGIEVGLDSPEAFEEMAWLAFWPDHYRRDHIRPWRGDDRDAQFEAFFRTHLAKIVATKPGARRYLSKNNANIARLPLLEAMHPDATIVIPLRDPAAQVASLMRQHARFSELHAQEPFARQYMEGLGHFEFGAALRPIAFDGATPDPAEAGHVDFWLRYWISAYRHILSSAGDRTIFVDHDALCRDPVPQLDTLATALDLSAPEALTQQANTLRPPSPAPALAEASPGLMRRARELHAELCSKSLAPEPAPRSA</sequence>
<name>A0ACC5ZVU9_9RHOB</name>
<comment type="caution">
    <text evidence="1">The sequence shown here is derived from an EMBL/GenBank/DDBJ whole genome shotgun (WGS) entry which is preliminary data.</text>
</comment>
<accession>A0ACC5ZVU9</accession>
<proteinExistence type="predicted"/>
<evidence type="ECO:0000313" key="2">
    <source>
        <dbReference type="Proteomes" id="UP001203036"/>
    </source>
</evidence>
<reference evidence="1" key="1">
    <citation type="submission" date="2022-06" db="EMBL/GenBank/DDBJ databases">
        <title>Lutimaribacter sp. EGI FJ00013, a novel bacterium isolated from a salt lake sediment enrichment.</title>
        <authorList>
            <person name="Gao L."/>
            <person name="Fang B.-Z."/>
            <person name="Li W.-J."/>
        </authorList>
    </citation>
    <scope>NUCLEOTIDE SEQUENCE</scope>
    <source>
        <strain evidence="1">EGI FJ00013</strain>
    </source>
</reference>
<protein>
    <submittedName>
        <fullName evidence="1">Sulfotransferase</fullName>
    </submittedName>
</protein>
<dbReference type="EMBL" id="JAMQGO010000005">
    <property type="protein sequence ID" value="MCM2562315.1"/>
    <property type="molecule type" value="Genomic_DNA"/>
</dbReference>
<organism evidence="1 2">
    <name type="scientific">Lutimaribacter degradans</name>
    <dbReference type="NCBI Taxonomy" id="2945989"/>
    <lineage>
        <taxon>Bacteria</taxon>
        <taxon>Pseudomonadati</taxon>
        <taxon>Pseudomonadota</taxon>
        <taxon>Alphaproteobacteria</taxon>
        <taxon>Rhodobacterales</taxon>
        <taxon>Roseobacteraceae</taxon>
        <taxon>Lutimaribacter</taxon>
    </lineage>
</organism>
<gene>
    <name evidence="1" type="ORF">M8744_09165</name>
</gene>
<evidence type="ECO:0000313" key="1">
    <source>
        <dbReference type="EMBL" id="MCM2562315.1"/>
    </source>
</evidence>
<keyword evidence="2" id="KW-1185">Reference proteome</keyword>
<dbReference type="Proteomes" id="UP001203036">
    <property type="component" value="Unassembled WGS sequence"/>
</dbReference>